<reference evidence="2 3" key="1">
    <citation type="submission" date="2018-11" db="EMBL/GenBank/DDBJ databases">
        <title>The draft genome sequence of Amphritea balenae JAMM 1525T.</title>
        <authorList>
            <person name="Fang Z."/>
            <person name="Zhang Y."/>
            <person name="Han X."/>
        </authorList>
    </citation>
    <scope>NUCLEOTIDE SEQUENCE [LARGE SCALE GENOMIC DNA]</scope>
    <source>
        <strain evidence="2 3">JAMM 1525</strain>
    </source>
</reference>
<dbReference type="Proteomes" id="UP000267535">
    <property type="component" value="Unassembled WGS sequence"/>
</dbReference>
<dbReference type="AlphaFoldDB" id="A0A3P1SS16"/>
<proteinExistence type="predicted"/>
<evidence type="ECO:0000313" key="3">
    <source>
        <dbReference type="Proteomes" id="UP000267535"/>
    </source>
</evidence>
<keyword evidence="3" id="KW-1185">Reference proteome</keyword>
<organism evidence="2 3">
    <name type="scientific">Amphritea balenae</name>
    <dbReference type="NCBI Taxonomy" id="452629"/>
    <lineage>
        <taxon>Bacteria</taxon>
        <taxon>Pseudomonadati</taxon>
        <taxon>Pseudomonadota</taxon>
        <taxon>Gammaproteobacteria</taxon>
        <taxon>Oceanospirillales</taxon>
        <taxon>Oceanospirillaceae</taxon>
        <taxon>Amphritea</taxon>
    </lineage>
</organism>
<evidence type="ECO:0000256" key="1">
    <source>
        <dbReference type="SAM" id="SignalP"/>
    </source>
</evidence>
<dbReference type="EMBL" id="RQXV01000003">
    <property type="protein sequence ID" value="RRC99971.1"/>
    <property type="molecule type" value="Genomic_DNA"/>
</dbReference>
<evidence type="ECO:0000313" key="2">
    <source>
        <dbReference type="EMBL" id="RRC99971.1"/>
    </source>
</evidence>
<keyword evidence="1" id="KW-0732">Signal</keyword>
<accession>A0A3P1SS16</accession>
<dbReference type="RefSeq" id="WP_124925441.1">
    <property type="nucleotide sequence ID" value="NZ_BMOH01000005.1"/>
</dbReference>
<feature type="chain" id="PRO_5018163083" evidence="1">
    <location>
        <begin position="22"/>
        <end position="66"/>
    </location>
</feature>
<comment type="caution">
    <text evidence="2">The sequence shown here is derived from an EMBL/GenBank/DDBJ whole genome shotgun (WGS) entry which is preliminary data.</text>
</comment>
<feature type="signal peptide" evidence="1">
    <location>
        <begin position="1"/>
        <end position="21"/>
    </location>
</feature>
<protein>
    <submittedName>
        <fullName evidence="2">Uncharacterized protein</fullName>
    </submittedName>
</protein>
<sequence>MKDLTIVLTLIGAVFVNPVTAATAFNNSLGVATQGQSDFGVEQIVLVEGPTVPEHTFNTTFYPDSY</sequence>
<name>A0A3P1SS16_9GAMM</name>
<gene>
    <name evidence="2" type="ORF">EHS89_07080</name>
</gene>